<name>A0A2T3FR55_9CLOT</name>
<dbReference type="Proteomes" id="UP000241048">
    <property type="component" value="Unassembled WGS sequence"/>
</dbReference>
<evidence type="ECO:0000259" key="10">
    <source>
        <dbReference type="SMART" id="SM00478"/>
    </source>
</evidence>
<evidence type="ECO:0000256" key="2">
    <source>
        <dbReference type="ARBA" id="ARBA00012720"/>
    </source>
</evidence>
<keyword evidence="4" id="KW-0378">Hydrolase</keyword>
<dbReference type="Pfam" id="PF00730">
    <property type="entry name" value="HhH-GPD"/>
    <property type="match status" value="1"/>
</dbReference>
<dbReference type="GO" id="GO:0003684">
    <property type="term" value="F:damaged DNA binding"/>
    <property type="evidence" value="ECO:0007669"/>
    <property type="project" value="InterPro"/>
</dbReference>
<dbReference type="GO" id="GO:0006289">
    <property type="term" value="P:nucleotide-excision repair"/>
    <property type="evidence" value="ECO:0007669"/>
    <property type="project" value="InterPro"/>
</dbReference>
<evidence type="ECO:0000256" key="5">
    <source>
        <dbReference type="ARBA" id="ARBA00023204"/>
    </source>
</evidence>
<dbReference type="EC" id="4.2.99.18" evidence="2"/>
<dbReference type="InterPro" id="IPR012904">
    <property type="entry name" value="OGG_N"/>
</dbReference>
<dbReference type="GeneID" id="79839257"/>
<keyword evidence="6" id="KW-0456">Lyase</keyword>
<dbReference type="GO" id="GO:0008534">
    <property type="term" value="F:oxidized purine nucleobase lesion DNA N-glycosylase activity"/>
    <property type="evidence" value="ECO:0007669"/>
    <property type="project" value="InterPro"/>
</dbReference>
<dbReference type="AlphaFoldDB" id="A0A2T3FR55"/>
<dbReference type="Gene3D" id="3.30.310.260">
    <property type="match status" value="1"/>
</dbReference>
<gene>
    <name evidence="11" type="ORF">C7U56_07805</name>
</gene>
<dbReference type="SUPFAM" id="SSF48150">
    <property type="entry name" value="DNA-glycosylase"/>
    <property type="match status" value="1"/>
</dbReference>
<dbReference type="InterPro" id="IPR023170">
    <property type="entry name" value="HhH_base_excis_C"/>
</dbReference>
<dbReference type="InterPro" id="IPR011257">
    <property type="entry name" value="DNA_glycosylase"/>
</dbReference>
<comment type="caution">
    <text evidence="11">The sequence shown here is derived from an EMBL/GenBank/DDBJ whole genome shotgun (WGS) entry which is preliminary data.</text>
</comment>
<sequence length="315" mass="35460">MNTHTTNLPAIEKHNFPNSHIISCLNLNLAQIAASGQCFRMLPVPEKPGIWSLISGTHYLEISETPDGFFFDCPDEALPFWKQYFDLGTDYGSFIASIRADDAYLAAAADAGSGIRILRQDLWEMMITFLISQQKTIPKIREAVETLAKKYGAKRTAALSDGSIRTYYSFPSPEELASASLDDLLALKLGYRAKYIHRLIQDVLAGTVSLESLAALPPDEAMTALTSLYGIGPKVANCVCLFGLHHIDAFPVDTWIEQILTKEYLPKHPIRYRRLPKSRLYTTIIQDFFGSYKGYAGVMQQYIFYYERSIRNGKF</sequence>
<comment type="catalytic activity">
    <reaction evidence="9">
        <text>2'-deoxyribonucleotide-(2'-deoxyribose 5'-phosphate)-2'-deoxyribonucleotide-DNA = a 3'-end 2'-deoxyribonucleotide-(2,3-dehydro-2,3-deoxyribose 5'-phosphate)-DNA + a 5'-end 5'-phospho-2'-deoxyribonucleoside-DNA + H(+)</text>
        <dbReference type="Rhea" id="RHEA:66592"/>
        <dbReference type="Rhea" id="RHEA-COMP:13180"/>
        <dbReference type="Rhea" id="RHEA-COMP:16897"/>
        <dbReference type="Rhea" id="RHEA-COMP:17067"/>
        <dbReference type="ChEBI" id="CHEBI:15378"/>
        <dbReference type="ChEBI" id="CHEBI:136412"/>
        <dbReference type="ChEBI" id="CHEBI:157695"/>
        <dbReference type="ChEBI" id="CHEBI:167181"/>
        <dbReference type="EC" id="4.2.99.18"/>
    </reaction>
</comment>
<accession>A0A2T3FR55</accession>
<keyword evidence="5" id="KW-0234">DNA repair</keyword>
<evidence type="ECO:0000313" key="12">
    <source>
        <dbReference type="Proteomes" id="UP000241048"/>
    </source>
</evidence>
<dbReference type="Gene3D" id="1.10.1670.10">
    <property type="entry name" value="Helix-hairpin-Helix base-excision DNA repair enzymes (C-terminal)"/>
    <property type="match status" value="1"/>
</dbReference>
<dbReference type="GO" id="GO:0006284">
    <property type="term" value="P:base-excision repair"/>
    <property type="evidence" value="ECO:0007669"/>
    <property type="project" value="InterPro"/>
</dbReference>
<dbReference type="GO" id="GO:0140078">
    <property type="term" value="F:class I DNA-(apurinic or apyrimidinic site) endonuclease activity"/>
    <property type="evidence" value="ECO:0007669"/>
    <property type="project" value="UniProtKB-EC"/>
</dbReference>
<comment type="similarity">
    <text evidence="1">Belongs to the type-1 OGG1 family.</text>
</comment>
<keyword evidence="3" id="KW-0227">DNA damage</keyword>
<dbReference type="Pfam" id="PF07934">
    <property type="entry name" value="OGG_N"/>
    <property type="match status" value="1"/>
</dbReference>
<reference evidence="11 12" key="1">
    <citation type="submission" date="2018-03" db="EMBL/GenBank/DDBJ databases">
        <title>Lachnoclostridium SNUG30386 gen.nov., sp.nov., isolated from human faeces.</title>
        <authorList>
            <person name="Seo B."/>
            <person name="Jeon K."/>
            <person name="Ko G."/>
        </authorList>
    </citation>
    <scope>NUCLEOTIDE SEQUENCE [LARGE SCALE GENOMIC DNA]</scope>
    <source>
        <strain evidence="11 12">SNUG30386</strain>
    </source>
</reference>
<dbReference type="RefSeq" id="WP_107000805.1">
    <property type="nucleotide sequence ID" value="NZ_JAJEPQ010000002.1"/>
</dbReference>
<evidence type="ECO:0000256" key="7">
    <source>
        <dbReference type="ARBA" id="ARBA00023268"/>
    </source>
</evidence>
<organism evidence="11 12">
    <name type="scientific">Clostridium fessum</name>
    <dbReference type="NCBI Taxonomy" id="2126740"/>
    <lineage>
        <taxon>Bacteria</taxon>
        <taxon>Bacillati</taxon>
        <taxon>Bacillota</taxon>
        <taxon>Clostridia</taxon>
        <taxon>Eubacteriales</taxon>
        <taxon>Clostridiaceae</taxon>
        <taxon>Clostridium</taxon>
    </lineage>
</organism>
<evidence type="ECO:0000256" key="4">
    <source>
        <dbReference type="ARBA" id="ARBA00022801"/>
    </source>
</evidence>
<dbReference type="PANTHER" id="PTHR10242">
    <property type="entry name" value="8-OXOGUANINE DNA GLYCOSYLASE"/>
    <property type="match status" value="1"/>
</dbReference>
<dbReference type="InterPro" id="IPR052054">
    <property type="entry name" value="Oxidative_DNA_repair_enzyme"/>
</dbReference>
<dbReference type="CDD" id="cd00056">
    <property type="entry name" value="ENDO3c"/>
    <property type="match status" value="1"/>
</dbReference>
<dbReference type="EMBL" id="PYLO01000002">
    <property type="protein sequence ID" value="PST37762.1"/>
    <property type="molecule type" value="Genomic_DNA"/>
</dbReference>
<dbReference type="Gene3D" id="1.10.340.30">
    <property type="entry name" value="Hypothetical protein, domain 2"/>
    <property type="match status" value="1"/>
</dbReference>
<dbReference type="SUPFAM" id="SSF55945">
    <property type="entry name" value="TATA-box binding protein-like"/>
    <property type="match status" value="1"/>
</dbReference>
<evidence type="ECO:0000313" key="11">
    <source>
        <dbReference type="EMBL" id="PST37762.1"/>
    </source>
</evidence>
<protein>
    <recommendedName>
        <fullName evidence="2">DNA-(apurinic or apyrimidinic site) lyase</fullName>
        <ecNumber evidence="2">4.2.99.18</ecNumber>
    </recommendedName>
</protein>
<keyword evidence="7" id="KW-0511">Multifunctional enzyme</keyword>
<evidence type="ECO:0000256" key="8">
    <source>
        <dbReference type="ARBA" id="ARBA00023295"/>
    </source>
</evidence>
<evidence type="ECO:0000256" key="1">
    <source>
        <dbReference type="ARBA" id="ARBA00010679"/>
    </source>
</evidence>
<feature type="domain" description="HhH-GPD" evidence="10">
    <location>
        <begin position="131"/>
        <end position="308"/>
    </location>
</feature>
<dbReference type="PANTHER" id="PTHR10242:SF2">
    <property type="entry name" value="N-GLYCOSYLASE_DNA LYASE"/>
    <property type="match status" value="1"/>
</dbReference>
<dbReference type="SMART" id="SM00478">
    <property type="entry name" value="ENDO3c"/>
    <property type="match status" value="1"/>
</dbReference>
<dbReference type="InterPro" id="IPR003265">
    <property type="entry name" value="HhH-GPD_domain"/>
</dbReference>
<keyword evidence="12" id="KW-1185">Reference proteome</keyword>
<evidence type="ECO:0000256" key="9">
    <source>
        <dbReference type="ARBA" id="ARBA00044632"/>
    </source>
</evidence>
<keyword evidence="8" id="KW-0326">Glycosidase</keyword>
<proteinExistence type="inferred from homology"/>
<evidence type="ECO:0000256" key="3">
    <source>
        <dbReference type="ARBA" id="ARBA00022763"/>
    </source>
</evidence>
<evidence type="ECO:0000256" key="6">
    <source>
        <dbReference type="ARBA" id="ARBA00023239"/>
    </source>
</evidence>